<evidence type="ECO:0000313" key="3">
    <source>
        <dbReference type="Proteomes" id="UP001558713"/>
    </source>
</evidence>
<keyword evidence="1" id="KW-1133">Transmembrane helix</keyword>
<keyword evidence="3" id="KW-1185">Reference proteome</keyword>
<reference evidence="2 3" key="1">
    <citation type="submission" date="2024-04" db="EMBL/GenBank/DDBJ databases">
        <title>Genome assembly C_amara_ONT_v2.</title>
        <authorList>
            <person name="Yant L."/>
            <person name="Moore C."/>
            <person name="Slenker M."/>
        </authorList>
    </citation>
    <scope>NUCLEOTIDE SEQUENCE [LARGE SCALE GENOMIC DNA]</scope>
    <source>
        <tissue evidence="2">Leaf</tissue>
    </source>
</reference>
<dbReference type="Proteomes" id="UP001558713">
    <property type="component" value="Unassembled WGS sequence"/>
</dbReference>
<comment type="caution">
    <text evidence="2">The sequence shown here is derived from an EMBL/GenBank/DDBJ whole genome shotgun (WGS) entry which is preliminary data.</text>
</comment>
<name>A0ABD0ZVW4_CARAN</name>
<feature type="transmembrane region" description="Helical" evidence="1">
    <location>
        <begin position="178"/>
        <end position="195"/>
    </location>
</feature>
<accession>A0ABD0ZVW4</accession>
<dbReference type="AlphaFoldDB" id="A0ABD0ZVW4"/>
<dbReference type="EMBL" id="JBANAX010000849">
    <property type="protein sequence ID" value="KAL1191575.1"/>
    <property type="molecule type" value="Genomic_DNA"/>
</dbReference>
<evidence type="ECO:0000313" key="2">
    <source>
        <dbReference type="EMBL" id="KAL1191575.1"/>
    </source>
</evidence>
<protein>
    <submittedName>
        <fullName evidence="2">F-box/LRR-repeat protein</fullName>
    </submittedName>
</protein>
<proteinExistence type="predicted"/>
<keyword evidence="1" id="KW-0812">Transmembrane</keyword>
<gene>
    <name evidence="2" type="ORF">V5N11_007603</name>
</gene>
<sequence>MPSSNTLLALDLHTEEFRDVPIPPSPAPPRQGQIVNLEDRLTLATVYDMRYNWVLDIWSMDPQDETWSNTYTIPLFSRVMEPLIFRLWCRPVAVSKRGNLYFYDNEKRLFKYYPEANLVSCICLDTRVLYPFVENLLPLPRPDSAPKIRTFGFRYLDHVPGSWNSNFFRLIQLRNPNILLTTTVAAAALVIFRYYTVFSRF</sequence>
<evidence type="ECO:0000256" key="1">
    <source>
        <dbReference type="SAM" id="Phobius"/>
    </source>
</evidence>
<keyword evidence="1" id="KW-0472">Membrane</keyword>
<organism evidence="2 3">
    <name type="scientific">Cardamine amara subsp. amara</name>
    <dbReference type="NCBI Taxonomy" id="228776"/>
    <lineage>
        <taxon>Eukaryota</taxon>
        <taxon>Viridiplantae</taxon>
        <taxon>Streptophyta</taxon>
        <taxon>Embryophyta</taxon>
        <taxon>Tracheophyta</taxon>
        <taxon>Spermatophyta</taxon>
        <taxon>Magnoliopsida</taxon>
        <taxon>eudicotyledons</taxon>
        <taxon>Gunneridae</taxon>
        <taxon>Pentapetalae</taxon>
        <taxon>rosids</taxon>
        <taxon>malvids</taxon>
        <taxon>Brassicales</taxon>
        <taxon>Brassicaceae</taxon>
        <taxon>Cardamineae</taxon>
        <taxon>Cardamine</taxon>
    </lineage>
</organism>